<name>K1RIQ2_9ZZZZ</name>
<comment type="caution">
    <text evidence="4">The sequence shown here is derived from an EMBL/GenBank/DDBJ whole genome shotgun (WGS) entry which is preliminary data.</text>
</comment>
<keyword evidence="1" id="KW-0238">DNA-binding</keyword>
<dbReference type="SUPFAM" id="SSF46689">
    <property type="entry name" value="Homeodomain-like"/>
    <property type="match status" value="1"/>
</dbReference>
<dbReference type="Pfam" id="PF00440">
    <property type="entry name" value="TetR_N"/>
    <property type="match status" value="1"/>
</dbReference>
<dbReference type="InterPro" id="IPR050624">
    <property type="entry name" value="HTH-type_Tx_Regulator"/>
</dbReference>
<organism evidence="4">
    <name type="scientific">human gut metagenome</name>
    <dbReference type="NCBI Taxonomy" id="408170"/>
    <lineage>
        <taxon>unclassified sequences</taxon>
        <taxon>metagenomes</taxon>
        <taxon>organismal metagenomes</taxon>
    </lineage>
</organism>
<accession>K1RIQ2</accession>
<evidence type="ECO:0000313" key="4">
    <source>
        <dbReference type="EMBL" id="EKC48447.1"/>
    </source>
</evidence>
<gene>
    <name evidence="4" type="ORF">OBE_15185</name>
</gene>
<dbReference type="AlphaFoldDB" id="K1RIQ2"/>
<dbReference type="Pfam" id="PF14278">
    <property type="entry name" value="TetR_C_8"/>
    <property type="match status" value="1"/>
</dbReference>
<proteinExistence type="predicted"/>
<sequence>MSNITRNAIVNFFKLIAAKKEIKDITIQEITANCGLKRQTFYNYFQDKYDLIKWMYLNEVVLKIEQDDTWIEKYKELFNYCLTNKNMVLNIYNCEAQNYLLHFITRHSKPIIKNVIDQKSLELNIEEDDKEFLCSFY</sequence>
<dbReference type="GO" id="GO:0003677">
    <property type="term" value="F:DNA binding"/>
    <property type="evidence" value="ECO:0007669"/>
    <property type="project" value="UniProtKB-KW"/>
</dbReference>
<evidence type="ECO:0000259" key="3">
    <source>
        <dbReference type="Pfam" id="PF14278"/>
    </source>
</evidence>
<evidence type="ECO:0000256" key="1">
    <source>
        <dbReference type="ARBA" id="ARBA00023125"/>
    </source>
</evidence>
<dbReference type="EMBL" id="AJWZ01010440">
    <property type="protein sequence ID" value="EKC48447.1"/>
    <property type="molecule type" value="Genomic_DNA"/>
</dbReference>
<dbReference type="PANTHER" id="PTHR43479">
    <property type="entry name" value="ACREF/ENVCD OPERON REPRESSOR-RELATED"/>
    <property type="match status" value="1"/>
</dbReference>
<dbReference type="InterPro" id="IPR001647">
    <property type="entry name" value="HTH_TetR"/>
</dbReference>
<dbReference type="InterPro" id="IPR039532">
    <property type="entry name" value="TetR_C_Firmicutes"/>
</dbReference>
<feature type="domain" description="HTH tetR-type" evidence="2">
    <location>
        <begin position="23"/>
        <end position="53"/>
    </location>
</feature>
<reference evidence="4" key="1">
    <citation type="journal article" date="2013" name="Environ. Microbiol.">
        <title>Microbiota from the distal guts of lean and obese adolescents exhibit partial functional redundancy besides clear differences in community structure.</title>
        <authorList>
            <person name="Ferrer M."/>
            <person name="Ruiz A."/>
            <person name="Lanza F."/>
            <person name="Haange S.B."/>
            <person name="Oberbach A."/>
            <person name="Till H."/>
            <person name="Bargiela R."/>
            <person name="Campoy C."/>
            <person name="Segura M.T."/>
            <person name="Richter M."/>
            <person name="von Bergen M."/>
            <person name="Seifert J."/>
            <person name="Suarez A."/>
        </authorList>
    </citation>
    <scope>NUCLEOTIDE SEQUENCE</scope>
</reference>
<dbReference type="InterPro" id="IPR009057">
    <property type="entry name" value="Homeodomain-like_sf"/>
</dbReference>
<dbReference type="PANTHER" id="PTHR43479:SF7">
    <property type="entry name" value="TETR-FAMILY TRANSCRIPTIONAL REGULATOR"/>
    <property type="match status" value="1"/>
</dbReference>
<dbReference type="Gene3D" id="1.10.357.10">
    <property type="entry name" value="Tetracycline Repressor, domain 2"/>
    <property type="match status" value="1"/>
</dbReference>
<protein>
    <submittedName>
        <fullName evidence="4">Transcriptional regulator</fullName>
    </submittedName>
</protein>
<feature type="domain" description="Transcriptional regulator TetR C-terminal Firmicutes type" evidence="3">
    <location>
        <begin position="68"/>
        <end position="137"/>
    </location>
</feature>
<evidence type="ECO:0000259" key="2">
    <source>
        <dbReference type="Pfam" id="PF00440"/>
    </source>
</evidence>